<dbReference type="RefSeq" id="WP_144729379.1">
    <property type="nucleotide sequence ID" value="NZ_ML675580.1"/>
</dbReference>
<reference evidence="2 3" key="1">
    <citation type="journal article" date="2019" name="Front. Microbiol.">
        <title>Ammonia Oxidation by the Arctic Terrestrial Thaumarchaeote Candidatus Nitrosocosmicus arcticus Is Stimulated by Increasing Temperatures.</title>
        <authorList>
            <person name="Alves R.J.E."/>
            <person name="Kerou M."/>
            <person name="Zappe A."/>
            <person name="Bittner R."/>
            <person name="Abby S.S."/>
            <person name="Schmidt H.A."/>
            <person name="Pfeifer K."/>
            <person name="Schleper C."/>
        </authorList>
    </citation>
    <scope>NUCLEOTIDE SEQUENCE [LARGE SCALE GENOMIC DNA]</scope>
    <source>
        <strain evidence="2 3">Kfb</strain>
    </source>
</reference>
<dbReference type="Gene3D" id="3.60.21.10">
    <property type="match status" value="1"/>
</dbReference>
<dbReference type="InterPro" id="IPR004843">
    <property type="entry name" value="Calcineurin-like_PHP"/>
</dbReference>
<accession>A0A557SX61</accession>
<evidence type="ECO:0000313" key="2">
    <source>
        <dbReference type="EMBL" id="TVP41197.1"/>
    </source>
</evidence>
<protein>
    <submittedName>
        <fullName evidence="2">Putative Metallophosphoesterase</fullName>
    </submittedName>
</protein>
<gene>
    <name evidence="2" type="ORF">NARC_40160</name>
</gene>
<name>A0A557SX61_9ARCH</name>
<dbReference type="OrthoDB" id="10013at2157"/>
<dbReference type="SUPFAM" id="SSF56300">
    <property type="entry name" value="Metallo-dependent phosphatases"/>
    <property type="match status" value="1"/>
</dbReference>
<evidence type="ECO:0000259" key="1">
    <source>
        <dbReference type="Pfam" id="PF00149"/>
    </source>
</evidence>
<dbReference type="EMBL" id="VOAH01000004">
    <property type="protein sequence ID" value="TVP41197.1"/>
    <property type="molecule type" value="Genomic_DNA"/>
</dbReference>
<dbReference type="AlphaFoldDB" id="A0A557SX61"/>
<comment type="caution">
    <text evidence="2">The sequence shown here is derived from an EMBL/GenBank/DDBJ whole genome shotgun (WGS) entry which is preliminary data.</text>
</comment>
<organism evidence="2 3">
    <name type="scientific">Candidatus Nitrosocosmicus arcticus</name>
    <dbReference type="NCBI Taxonomy" id="2035267"/>
    <lineage>
        <taxon>Archaea</taxon>
        <taxon>Nitrososphaerota</taxon>
        <taxon>Nitrososphaeria</taxon>
        <taxon>Nitrososphaerales</taxon>
        <taxon>Nitrososphaeraceae</taxon>
        <taxon>Candidatus Nitrosocosmicus</taxon>
    </lineage>
</organism>
<dbReference type="Proteomes" id="UP000315289">
    <property type="component" value="Unassembled WGS sequence"/>
</dbReference>
<keyword evidence="3" id="KW-1185">Reference proteome</keyword>
<dbReference type="PANTHER" id="PTHR39323:SF1">
    <property type="entry name" value="BLR1149 PROTEIN"/>
    <property type="match status" value="1"/>
</dbReference>
<feature type="domain" description="Calcineurin-like phosphoesterase" evidence="1">
    <location>
        <begin position="30"/>
        <end position="149"/>
    </location>
</feature>
<dbReference type="PANTHER" id="PTHR39323">
    <property type="entry name" value="BLR1149 PROTEIN"/>
    <property type="match status" value="1"/>
</dbReference>
<dbReference type="GO" id="GO:0016787">
    <property type="term" value="F:hydrolase activity"/>
    <property type="evidence" value="ECO:0007669"/>
    <property type="project" value="InterPro"/>
</dbReference>
<dbReference type="Pfam" id="PF00149">
    <property type="entry name" value="Metallophos"/>
    <property type="match status" value="1"/>
</dbReference>
<sequence>MIEDINTNKCRCFPLYPHPILLIETPGSKKFLAISDVHIGLEDKIRRNGVLIDSRKNTDELIKLLTNICLETGVKELIILGDLKASIRVITRTEWDNVPYFMESLSKLFNIYLIPGNHDGNIKQLLPENVNIMRSQGMQINNILFTHGHTLPRIGINVEKIIVGHLHPIIQKEGSILQGNKIWVKIRLIKKDALRSKHNQNTRNIELIIMPHFNNILDYYSKVNRNISGTTGKSRLPLLDKLINKLNWSIDKAFLFSLDGSIIGLEEDLAGLLY</sequence>
<evidence type="ECO:0000313" key="3">
    <source>
        <dbReference type="Proteomes" id="UP000315289"/>
    </source>
</evidence>
<dbReference type="InterPro" id="IPR029052">
    <property type="entry name" value="Metallo-depent_PP-like"/>
</dbReference>
<proteinExistence type="predicted"/>